<keyword evidence="5" id="KW-1185">Reference proteome</keyword>
<protein>
    <recommendedName>
        <fullName evidence="3">Copper amine oxidase-like N-terminal domain-containing protein</fullName>
    </recommendedName>
</protein>
<dbReference type="InterPro" id="IPR003409">
    <property type="entry name" value="MORN"/>
</dbReference>
<evidence type="ECO:0000313" key="5">
    <source>
        <dbReference type="Proteomes" id="UP000730618"/>
    </source>
</evidence>
<feature type="chain" id="PRO_5045547166" description="Copper amine oxidase-like N-terminal domain-containing protein" evidence="2">
    <location>
        <begin position="27"/>
        <end position="734"/>
    </location>
</feature>
<organism evidence="4 5">
    <name type="scientific">Paenibacillus allorhizosphaerae</name>
    <dbReference type="NCBI Taxonomy" id="2849866"/>
    <lineage>
        <taxon>Bacteria</taxon>
        <taxon>Bacillati</taxon>
        <taxon>Bacillota</taxon>
        <taxon>Bacilli</taxon>
        <taxon>Bacillales</taxon>
        <taxon>Paenibacillaceae</taxon>
        <taxon>Paenibacillus</taxon>
    </lineage>
</organism>
<dbReference type="EMBL" id="CAJVCE010000014">
    <property type="protein sequence ID" value="CAG7650018.1"/>
    <property type="molecule type" value="Genomic_DNA"/>
</dbReference>
<dbReference type="Pfam" id="PF02493">
    <property type="entry name" value="MORN"/>
    <property type="match status" value="14"/>
</dbReference>
<dbReference type="Proteomes" id="UP000730618">
    <property type="component" value="Unassembled WGS sequence"/>
</dbReference>
<evidence type="ECO:0000256" key="1">
    <source>
        <dbReference type="ARBA" id="ARBA00022737"/>
    </source>
</evidence>
<dbReference type="SMART" id="SM00698">
    <property type="entry name" value="MORN"/>
    <property type="match status" value="14"/>
</dbReference>
<name>A0ABM8VMT5_9BACL</name>
<dbReference type="PANTHER" id="PTHR43215:SF14">
    <property type="entry name" value="RADIAL SPOKE HEAD 1 HOMOLOG"/>
    <property type="match status" value="1"/>
</dbReference>
<reference evidence="4 5" key="1">
    <citation type="submission" date="2021-06" db="EMBL/GenBank/DDBJ databases">
        <authorList>
            <person name="Criscuolo A."/>
        </authorList>
    </citation>
    <scope>NUCLEOTIDE SEQUENCE [LARGE SCALE GENOMIC DNA]</scope>
    <source>
        <strain evidence="5">CIP 111802</strain>
    </source>
</reference>
<dbReference type="Pfam" id="PF07833">
    <property type="entry name" value="Cu_amine_oxidN1"/>
    <property type="match status" value="1"/>
</dbReference>
<accession>A0ABM8VMT5</accession>
<evidence type="ECO:0000259" key="3">
    <source>
        <dbReference type="Pfam" id="PF07833"/>
    </source>
</evidence>
<sequence>MLNKRAFLTIACTAAAFLAIPWSSLAEESAAAQANTAYSAAAVVPKLVINGVVFRPTPDIHEEQPIYLGGRDGQTLFVPIRSVLERLGYTVFWDESAQELDASKATQTIRHKIGTTLWRIQENTFHLDDVSVIHNGASWMPAEAVASSIGYRTAWNPLSQTLYLKPSLSASISDTLNGLNGPLTLNLSKSNGSPQQTGELLLNGSELWYEGDLAAAKPDGFGKLFEDGRLVYEGRFRSGQPDGSGTYYYPDGSRYIGQWTNGLQTGEGKLLSGSGAWIYSGDWINGIKQGFGRFYQSNSKLNYEGGVSQNKRNGRGVAFDASGVKTYDGDWRNGVRAGQGKAYDASGKIVYDGEWSDDVRSGSGRSFRVESLEWIYTDAQKREVKKNEPTTMITQETYYQGKLLTQGTTYAYTGEVLEDGTPNGKGTLRVKTGDRFSSVFGIKDAFRDAFEGEYQSGKQTGYGKLYDDQNRVIYQGELVDGKRNGLGNAFDKGMLVFEGYWEDDRETGIGRRYTYNTGMTAASLAGRSEATVEEGRYQDGRLAEKLGRYIYSGSFAGGMPNGYGTMTLMHDYVHNDGPKSLTRSNETGWIEYEGDFVNALREGKGKLFEKNKLVYEGDFVKGRREGIGKAYHLSSNTVYEGAFQSDLKNGYGRIYDSLRSSRTLLFEGSFRGDRKNGQGKLYYSDNGNLQYEGSFKDDLKDGFGKLYYADGITTYYEGEFRDDMTIEEFRMKNK</sequence>
<feature type="signal peptide" evidence="2">
    <location>
        <begin position="1"/>
        <end position="26"/>
    </location>
</feature>
<keyword evidence="2" id="KW-0732">Signal</keyword>
<comment type="caution">
    <text evidence="4">The sequence shown here is derived from an EMBL/GenBank/DDBJ whole genome shotgun (WGS) entry which is preliminary data.</text>
</comment>
<proteinExistence type="predicted"/>
<feature type="domain" description="Copper amine oxidase-like N-terminal" evidence="3">
    <location>
        <begin position="73"/>
        <end position="163"/>
    </location>
</feature>
<dbReference type="InterPro" id="IPR012854">
    <property type="entry name" value="Cu_amine_oxidase-like_N"/>
</dbReference>
<keyword evidence="1" id="KW-0677">Repeat</keyword>
<evidence type="ECO:0000256" key="2">
    <source>
        <dbReference type="SAM" id="SignalP"/>
    </source>
</evidence>
<evidence type="ECO:0000313" key="4">
    <source>
        <dbReference type="EMBL" id="CAG7650018.1"/>
    </source>
</evidence>
<gene>
    <name evidence="4" type="ORF">PAECIP111802_04614</name>
</gene>
<dbReference type="RefSeq" id="WP_218100902.1">
    <property type="nucleotide sequence ID" value="NZ_CAJVCE010000014.1"/>
</dbReference>
<dbReference type="PANTHER" id="PTHR43215">
    <property type="entry name" value="RADIAL SPOKE HEAD 1 HOMOLOG"/>
    <property type="match status" value="1"/>
</dbReference>